<dbReference type="PANTHER" id="PTHR10887">
    <property type="entry name" value="DNA2/NAM7 HELICASE FAMILY"/>
    <property type="match status" value="1"/>
</dbReference>
<dbReference type="PANTHER" id="PTHR10887:SF495">
    <property type="entry name" value="HELICASE SENATAXIN ISOFORM X1-RELATED"/>
    <property type="match status" value="1"/>
</dbReference>
<keyword evidence="2" id="KW-0614">Plasmid</keyword>
<name>A0AAU7U140_9GAMM</name>
<dbReference type="InterPro" id="IPR027417">
    <property type="entry name" value="P-loop_NTPase"/>
</dbReference>
<organism evidence="2">
    <name type="scientific">Pantoea sp. BJ2</name>
    <dbReference type="NCBI Taxonomy" id="3141322"/>
    <lineage>
        <taxon>Bacteria</taxon>
        <taxon>Pseudomonadati</taxon>
        <taxon>Pseudomonadota</taxon>
        <taxon>Gammaproteobacteria</taxon>
        <taxon>Enterobacterales</taxon>
        <taxon>Erwiniaceae</taxon>
        <taxon>Pantoea</taxon>
    </lineage>
</organism>
<dbReference type="AlphaFoldDB" id="A0AAU7U140"/>
<dbReference type="Pfam" id="PF13087">
    <property type="entry name" value="AAA_12"/>
    <property type="match status" value="1"/>
</dbReference>
<dbReference type="SUPFAM" id="SSF52540">
    <property type="entry name" value="P-loop containing nucleoside triphosphate hydrolases"/>
    <property type="match status" value="1"/>
</dbReference>
<dbReference type="InterPro" id="IPR045055">
    <property type="entry name" value="DNA2/NAM7-like"/>
</dbReference>
<dbReference type="InterPro" id="IPR041679">
    <property type="entry name" value="DNA2/NAM7-like_C"/>
</dbReference>
<proteinExistence type="predicted"/>
<protein>
    <submittedName>
        <fullName evidence="2">AAA domain-containing protein</fullName>
    </submittedName>
</protein>
<geneLocation type="plasmid" evidence="2">
    <name>plasmindA</name>
</geneLocation>
<reference evidence="2" key="1">
    <citation type="submission" date="2024-06" db="EMBL/GenBank/DDBJ databases">
        <title>Multiomics insights into the TNT degradation mechanism by Pantoea sp. BJ2 isolated from an ammunition destruction site.</title>
        <authorList>
            <person name="Luo J."/>
        </authorList>
    </citation>
    <scope>NUCLEOTIDE SEQUENCE</scope>
    <source>
        <strain evidence="2">BJ2</strain>
        <plasmid evidence="2">plasmindA</plasmid>
    </source>
</reference>
<dbReference type="Gene3D" id="3.40.50.300">
    <property type="entry name" value="P-loop containing nucleotide triphosphate hydrolases"/>
    <property type="match status" value="1"/>
</dbReference>
<sequence>MKPDDSASFCSTVDAFQGAEADLTIISLVRNNSDSYPLSALGILLDSRRMNVLFSRAKHQLVIVGSYQFLKHWASKIKNEELSKGNQRNEFLYKLIYKLEELKASGQATFLSSDALISNNLGCSIKKKGN</sequence>
<accession>A0AAU7U140</accession>
<dbReference type="GO" id="GO:0006369">
    <property type="term" value="P:termination of RNA polymerase II transcription"/>
    <property type="evidence" value="ECO:0007669"/>
    <property type="project" value="TreeGrafter"/>
</dbReference>
<dbReference type="RefSeq" id="WP_350262028.1">
    <property type="nucleotide sequence ID" value="NZ_CP158293.1"/>
</dbReference>
<dbReference type="GO" id="GO:0001147">
    <property type="term" value="F:transcription termination site sequence-specific DNA binding"/>
    <property type="evidence" value="ECO:0007669"/>
    <property type="project" value="TreeGrafter"/>
</dbReference>
<dbReference type="EMBL" id="CP158293">
    <property type="protein sequence ID" value="XBV46728.1"/>
    <property type="molecule type" value="Genomic_DNA"/>
</dbReference>
<gene>
    <name evidence="2" type="ORF">AAF463_21445</name>
</gene>
<feature type="domain" description="DNA2/NAM7 helicase-like C-terminal" evidence="1">
    <location>
        <begin position="10"/>
        <end position="66"/>
    </location>
</feature>
<evidence type="ECO:0000313" key="2">
    <source>
        <dbReference type="EMBL" id="XBV46728.1"/>
    </source>
</evidence>
<evidence type="ECO:0000259" key="1">
    <source>
        <dbReference type="Pfam" id="PF13087"/>
    </source>
</evidence>